<sequence>MDRLTSMSVFVTVVDQGNFSAAADHLQLSRATTSKHIAALENCLGGRLLNRTTRRISLTEAGRAYYEHCKQILDDVVEAECVVTGFSSEPRGLLRINAPMSFGTKQFADIVTTFCQAYPAIDVELSLNDRFVDVVEEGYDLVIRISQLKESSLIARKLAPCRVVLCASPDYLKTHGRPVSPDDLKRHTCLQYAYVEDGKNWVLNGPDGEHRIRIHSQLTVNNGEVLCAAARQGLGIASLPTFIVGDAIRSGDLDIILPDYQPPEINIYAVYASRKHLSAKVRAFIDYAVVQIGEQPVWDLGL</sequence>
<accession>A0A3B0ZGU9</accession>
<dbReference type="InterPro" id="IPR036388">
    <property type="entry name" value="WH-like_DNA-bd_sf"/>
</dbReference>
<dbReference type="Gene3D" id="1.10.10.10">
    <property type="entry name" value="Winged helix-like DNA-binding domain superfamily/Winged helix DNA-binding domain"/>
    <property type="match status" value="1"/>
</dbReference>
<dbReference type="InterPro" id="IPR036390">
    <property type="entry name" value="WH_DNA-bd_sf"/>
</dbReference>
<dbReference type="FunFam" id="1.10.10.10:FF:000001">
    <property type="entry name" value="LysR family transcriptional regulator"/>
    <property type="match status" value="1"/>
</dbReference>
<dbReference type="InterPro" id="IPR005119">
    <property type="entry name" value="LysR_subst-bd"/>
</dbReference>
<dbReference type="FunFam" id="3.40.190.290:FF:000001">
    <property type="entry name" value="Transcriptional regulator, LysR family"/>
    <property type="match status" value="1"/>
</dbReference>
<dbReference type="PANTHER" id="PTHR30537">
    <property type="entry name" value="HTH-TYPE TRANSCRIPTIONAL REGULATOR"/>
    <property type="match status" value="1"/>
</dbReference>
<dbReference type="PROSITE" id="PS50931">
    <property type="entry name" value="HTH_LYSR"/>
    <property type="match status" value="1"/>
</dbReference>
<dbReference type="Pfam" id="PF00126">
    <property type="entry name" value="HTH_1"/>
    <property type="match status" value="1"/>
</dbReference>
<comment type="similarity">
    <text evidence="1">Belongs to the LysR transcriptional regulatory family.</text>
</comment>
<dbReference type="GO" id="GO:0043565">
    <property type="term" value="F:sequence-specific DNA binding"/>
    <property type="evidence" value="ECO:0007669"/>
    <property type="project" value="TreeGrafter"/>
</dbReference>
<gene>
    <name evidence="6" type="ORF">MNBD_GAMMA15-704</name>
</gene>
<evidence type="ECO:0000259" key="5">
    <source>
        <dbReference type="PROSITE" id="PS50931"/>
    </source>
</evidence>
<dbReference type="GO" id="GO:0003700">
    <property type="term" value="F:DNA-binding transcription factor activity"/>
    <property type="evidence" value="ECO:0007669"/>
    <property type="project" value="InterPro"/>
</dbReference>
<dbReference type="PANTHER" id="PTHR30537:SF5">
    <property type="entry name" value="HTH-TYPE TRANSCRIPTIONAL ACTIVATOR TTDR-RELATED"/>
    <property type="match status" value="1"/>
</dbReference>
<dbReference type="AlphaFoldDB" id="A0A3B0ZGU9"/>
<dbReference type="GO" id="GO:0006351">
    <property type="term" value="P:DNA-templated transcription"/>
    <property type="evidence" value="ECO:0007669"/>
    <property type="project" value="TreeGrafter"/>
</dbReference>
<evidence type="ECO:0000313" key="6">
    <source>
        <dbReference type="EMBL" id="VAW80524.1"/>
    </source>
</evidence>
<dbReference type="InterPro" id="IPR058163">
    <property type="entry name" value="LysR-type_TF_proteobact-type"/>
</dbReference>
<evidence type="ECO:0000256" key="2">
    <source>
        <dbReference type="ARBA" id="ARBA00023015"/>
    </source>
</evidence>
<evidence type="ECO:0000256" key="3">
    <source>
        <dbReference type="ARBA" id="ARBA00023125"/>
    </source>
</evidence>
<dbReference type="CDD" id="cd08422">
    <property type="entry name" value="PBP2_CrgA_like"/>
    <property type="match status" value="1"/>
</dbReference>
<dbReference type="InterPro" id="IPR000847">
    <property type="entry name" value="LysR_HTH_N"/>
</dbReference>
<keyword evidence="3" id="KW-0238">DNA-binding</keyword>
<keyword evidence="2" id="KW-0805">Transcription regulation</keyword>
<dbReference type="Pfam" id="PF03466">
    <property type="entry name" value="LysR_substrate"/>
    <property type="match status" value="1"/>
</dbReference>
<dbReference type="SUPFAM" id="SSF53850">
    <property type="entry name" value="Periplasmic binding protein-like II"/>
    <property type="match status" value="1"/>
</dbReference>
<organism evidence="6">
    <name type="scientific">hydrothermal vent metagenome</name>
    <dbReference type="NCBI Taxonomy" id="652676"/>
    <lineage>
        <taxon>unclassified sequences</taxon>
        <taxon>metagenomes</taxon>
        <taxon>ecological metagenomes</taxon>
    </lineage>
</organism>
<evidence type="ECO:0000256" key="4">
    <source>
        <dbReference type="ARBA" id="ARBA00023163"/>
    </source>
</evidence>
<keyword evidence="4" id="KW-0804">Transcription</keyword>
<dbReference type="Gene3D" id="3.40.190.290">
    <property type="match status" value="1"/>
</dbReference>
<protein>
    <submittedName>
        <fullName evidence="6">Transcriptional regulator, LysR family</fullName>
    </submittedName>
</protein>
<evidence type="ECO:0000256" key="1">
    <source>
        <dbReference type="ARBA" id="ARBA00009437"/>
    </source>
</evidence>
<dbReference type="SUPFAM" id="SSF46785">
    <property type="entry name" value="Winged helix' DNA-binding domain"/>
    <property type="match status" value="1"/>
</dbReference>
<name>A0A3B0ZGU9_9ZZZZ</name>
<dbReference type="EMBL" id="UOFN01000128">
    <property type="protein sequence ID" value="VAW80524.1"/>
    <property type="molecule type" value="Genomic_DNA"/>
</dbReference>
<reference evidence="6" key="1">
    <citation type="submission" date="2018-06" db="EMBL/GenBank/DDBJ databases">
        <authorList>
            <person name="Zhirakovskaya E."/>
        </authorList>
    </citation>
    <scope>NUCLEOTIDE SEQUENCE</scope>
</reference>
<feature type="domain" description="HTH lysR-type" evidence="5">
    <location>
        <begin position="1"/>
        <end position="59"/>
    </location>
</feature>
<proteinExistence type="inferred from homology"/>